<organism evidence="2">
    <name type="scientific">Athelia psychrophila</name>
    <dbReference type="NCBI Taxonomy" id="1759441"/>
    <lineage>
        <taxon>Eukaryota</taxon>
        <taxon>Fungi</taxon>
        <taxon>Dikarya</taxon>
        <taxon>Basidiomycota</taxon>
        <taxon>Agaricomycotina</taxon>
        <taxon>Agaricomycetes</taxon>
        <taxon>Agaricomycetidae</taxon>
        <taxon>Atheliales</taxon>
        <taxon>Atheliaceae</taxon>
        <taxon>Athelia</taxon>
    </lineage>
</organism>
<gene>
    <name evidence="2" type="ORF">FIBSPDRAFT_969169</name>
</gene>
<evidence type="ECO:0000313" key="2">
    <source>
        <dbReference type="EMBL" id="KZP03263.1"/>
    </source>
</evidence>
<name>A0A167TTD5_9AGAM</name>
<feature type="region of interest" description="Disordered" evidence="1">
    <location>
        <begin position="1"/>
        <end position="64"/>
    </location>
</feature>
<dbReference type="EMBL" id="KV418118">
    <property type="protein sequence ID" value="KZP03263.1"/>
    <property type="molecule type" value="Genomic_DNA"/>
</dbReference>
<evidence type="ECO:0000256" key="1">
    <source>
        <dbReference type="SAM" id="MobiDB-lite"/>
    </source>
</evidence>
<reference evidence="2" key="1">
    <citation type="journal article" date="2016" name="Mol. Biol. Evol.">
        <title>Comparative Genomics of Early-Diverging Mushroom-Forming Fungi Provides Insights into the Origins of Lignocellulose Decay Capabilities.</title>
        <authorList>
            <person name="Nagy L.G."/>
            <person name="Riley R."/>
            <person name="Tritt A."/>
            <person name="Adam C."/>
            <person name="Daum C."/>
            <person name="Floudas D."/>
            <person name="Sun H."/>
            <person name="Yadav J.S."/>
            <person name="Pangilinan J."/>
            <person name="Larsson K.H."/>
            <person name="Matsuura K."/>
            <person name="Barry K."/>
            <person name="Labutti K."/>
            <person name="Kuo R."/>
            <person name="Ohm R.A."/>
            <person name="Bhattacharya S.S."/>
            <person name="Shirouzu T."/>
            <person name="Yoshinaga Y."/>
            <person name="Martin F.M."/>
            <person name="Grigoriev I.V."/>
            <person name="Hibbett D.S."/>
        </authorList>
    </citation>
    <scope>NUCLEOTIDE SEQUENCE [LARGE SCALE GENOMIC DNA]</scope>
    <source>
        <strain evidence="2">CBS 109695</strain>
    </source>
</reference>
<feature type="compositionally biased region" description="Polar residues" evidence="1">
    <location>
        <begin position="23"/>
        <end position="36"/>
    </location>
</feature>
<dbReference type="AlphaFoldDB" id="A0A167TTD5"/>
<sequence>MPDDPSDWQPAPRHSLPFPRRTPIQSKSSIGVSTQDWSRRSRTSRTPTLPPPTSPLPPPPLRDEKGHELVELQFQLLDAGPEVAHVDVSVFALVVKEHRPFRGLARQRLLLEELQVPAPQVALLAKRLHADSLFPVSRNRAQPSPRAITPPPRSGPFWRCSKHSFGWTV</sequence>
<protein>
    <submittedName>
        <fullName evidence="2">Uncharacterized protein</fullName>
    </submittedName>
</protein>
<accession>A0A167TTD5</accession>
<proteinExistence type="predicted"/>
<feature type="compositionally biased region" description="Pro residues" evidence="1">
    <location>
        <begin position="48"/>
        <end position="60"/>
    </location>
</feature>